<dbReference type="RefSeq" id="WP_072880437.1">
    <property type="nucleotide sequence ID" value="NZ_FQVT01000009.1"/>
</dbReference>
<reference evidence="2" key="1">
    <citation type="submission" date="2016-11" db="EMBL/GenBank/DDBJ databases">
        <authorList>
            <person name="Varghese N."/>
            <person name="Submissions S."/>
        </authorList>
    </citation>
    <scope>NUCLEOTIDE SEQUENCE [LARGE SCALE GENOMIC DNA]</scope>
    <source>
        <strain evidence="2">DSM 24579</strain>
    </source>
</reference>
<dbReference type="AlphaFoldDB" id="A0A1M5J2K6"/>
<keyword evidence="2" id="KW-1185">Reference proteome</keyword>
<dbReference type="STRING" id="1073325.SAMN05444483_10989"/>
<organism evidence="1 2">
    <name type="scientific">Salegentibacter echinorum</name>
    <dbReference type="NCBI Taxonomy" id="1073325"/>
    <lineage>
        <taxon>Bacteria</taxon>
        <taxon>Pseudomonadati</taxon>
        <taxon>Bacteroidota</taxon>
        <taxon>Flavobacteriia</taxon>
        <taxon>Flavobacteriales</taxon>
        <taxon>Flavobacteriaceae</taxon>
        <taxon>Salegentibacter</taxon>
    </lineage>
</organism>
<gene>
    <name evidence="1" type="ORF">SAMN05444483_10989</name>
</gene>
<dbReference type="EMBL" id="FQVT01000009">
    <property type="protein sequence ID" value="SHG34794.1"/>
    <property type="molecule type" value="Genomic_DNA"/>
</dbReference>
<name>A0A1M5J2K6_SALEC</name>
<accession>A0A1M5J2K6</accession>
<dbReference type="OrthoDB" id="910810at2"/>
<sequence length="650" mass="75163">MEIRLYINNFKVDLYSNQKFGYKKQVNSLKDLASRQTNYSLGFKVPKTAHNILGFEGLGMNITGSELPYKKVPARLFVGNICMILKGWAQFMKTFPDYLDITIYDGNIDFFKTLDNIEFDEIPLPELSHKKDLSTIVSNWNNSSDPYTYLAADYNGRTHFIDAGTNYLNIDYLIPSVNISFLWQRIFETFGFEYSGDVFQEPEFLDTFLTFPKGIVAGEVSQSALSVQWGSQKVFYNTRYPQWLFSRTFSYDDQVNEGQIIDNPAGNNMKAFQITETGLYKITVTGTVENKSKRGVEVYLRLGKNLDGQRESDIDTSTLQDKKSIIKDIPEGVGEVAINYDETLEVSAGETFTIIYYTGSRVKSDNTKFDLDWNISQVNKESVDQVKFFKGLSPKDFFREIMWRFGLTPFSSKNENKLEFLTWEQRINGPTEDWSDRFISKVSEEYVYDAYAKENYYRFKYSNEGDDFNDGVIRIDNENLKDNATLLKSKTYSVEQRPVNYSIGGSQYLVPKMELWEKDIKDNSGTIELEYKARDSRFYFIRELEINGIAKVGSQQLNKKGTANKVRTARNWNYSNQEIINNRYKEVGNIFNKTKIITIELLMSAIEFDQFDLKPTVFIKQLGAEFLVDSITKKDLNSKITQAELIKINR</sequence>
<proteinExistence type="predicted"/>
<evidence type="ECO:0000313" key="1">
    <source>
        <dbReference type="EMBL" id="SHG34794.1"/>
    </source>
</evidence>
<protein>
    <submittedName>
        <fullName evidence="1">Uncharacterized protein</fullName>
    </submittedName>
</protein>
<evidence type="ECO:0000313" key="2">
    <source>
        <dbReference type="Proteomes" id="UP000183945"/>
    </source>
</evidence>
<dbReference type="Proteomes" id="UP000183945">
    <property type="component" value="Unassembled WGS sequence"/>
</dbReference>